<feature type="transmembrane region" description="Helical" evidence="7">
    <location>
        <begin position="195"/>
        <end position="219"/>
    </location>
</feature>
<feature type="transmembrane region" description="Helical" evidence="7">
    <location>
        <begin position="167"/>
        <end position="183"/>
    </location>
</feature>
<evidence type="ECO:0000256" key="2">
    <source>
        <dbReference type="ARBA" id="ARBA00022475"/>
    </source>
</evidence>
<dbReference type="InterPro" id="IPR050539">
    <property type="entry name" value="ThrE_Dicarb/AminoAcid_Exp"/>
</dbReference>
<evidence type="ECO:0000256" key="7">
    <source>
        <dbReference type="SAM" id="Phobius"/>
    </source>
</evidence>
<evidence type="ECO:0000256" key="1">
    <source>
        <dbReference type="ARBA" id="ARBA00004651"/>
    </source>
</evidence>
<dbReference type="PANTHER" id="PTHR34390">
    <property type="entry name" value="UPF0442 PROTEIN YJJB-RELATED"/>
    <property type="match status" value="1"/>
</dbReference>
<comment type="subcellular location">
    <subcellularLocation>
        <location evidence="1">Cell membrane</location>
        <topology evidence="1">Multi-pass membrane protein</topology>
    </subcellularLocation>
</comment>
<dbReference type="InterPro" id="IPR010619">
    <property type="entry name" value="ThrE-like_N"/>
</dbReference>
<dbReference type="InterPro" id="IPR024528">
    <property type="entry name" value="ThrE_2"/>
</dbReference>
<feature type="transmembrane region" description="Helical" evidence="7">
    <location>
        <begin position="231"/>
        <end position="251"/>
    </location>
</feature>
<dbReference type="EMBL" id="LR134408">
    <property type="protein sequence ID" value="VEH72327.1"/>
    <property type="molecule type" value="Genomic_DNA"/>
</dbReference>
<evidence type="ECO:0000256" key="3">
    <source>
        <dbReference type="ARBA" id="ARBA00022692"/>
    </source>
</evidence>
<feature type="domain" description="Threonine/serine exporter-like N-terminal" evidence="8">
    <location>
        <begin position="37"/>
        <end position="280"/>
    </location>
</feature>
<keyword evidence="3 7" id="KW-0812">Transmembrane</keyword>
<accession>A0ABY6TCH7</accession>
<sequence>MAAEKWPGSQLSREVEVEDLSSQYDPNFHRQMGVEADVVLRVGMMLMGAGTSGYRVLRGMKRSARALGFDHLDANVGLTQITCTFHRGDSFRTVIARTHSPAVDASRIEALEDLTHNHLYSGITAEELSGMLDSIESDVKKRWSVWVLSTAAAVACAAFAFLNFFPVQAVGLVALAAFVGQFVRYEVLHQHVHQIGGIIAGGAAASITFFILIELLGFAGVVEPSSLSSGYVAAVLFLIPGFPLFSALIDIARFDFDAGIARLGYAFTVIFTATFTVSMVSWLTDLSPDPPVPAPDTRWYLLASVASFFGIAGFAFLFNSSRRMVLVAASVGTVANAVRLVLLELGTTIYFAAFIGGLIIGLLGAVASQKARLPRITTTVPAAVIMIPGVTMFRAVYYLNDGQMDQAVANVATGLMVVGAIGAGMVFARLLTDRDWALGRLIDFDKEIPRKKPA</sequence>
<feature type="transmembrane region" description="Helical" evidence="7">
    <location>
        <begin position="325"/>
        <end position="342"/>
    </location>
</feature>
<feature type="transmembrane region" description="Helical" evidence="7">
    <location>
        <begin position="348"/>
        <end position="367"/>
    </location>
</feature>
<evidence type="ECO:0000313" key="10">
    <source>
        <dbReference type="EMBL" id="VEH72327.1"/>
    </source>
</evidence>
<feature type="domain" description="Threonine/Serine exporter ThrE" evidence="9">
    <location>
        <begin position="305"/>
        <end position="429"/>
    </location>
</feature>
<feature type="transmembrane region" description="Helical" evidence="7">
    <location>
        <begin position="263"/>
        <end position="284"/>
    </location>
</feature>
<name>A0ABY6TCH7_9CORY</name>
<evidence type="ECO:0000256" key="4">
    <source>
        <dbReference type="ARBA" id="ARBA00022989"/>
    </source>
</evidence>
<evidence type="ECO:0000313" key="11">
    <source>
        <dbReference type="Proteomes" id="UP000280707"/>
    </source>
</evidence>
<protein>
    <submittedName>
        <fullName evidence="10">Inner membrane protein YjjP</fullName>
    </submittedName>
</protein>
<organism evidence="10 11">
    <name type="scientific">Corynebacterium segmentosum</name>
    <dbReference type="NCBI Taxonomy" id="43990"/>
    <lineage>
        <taxon>Bacteria</taxon>
        <taxon>Bacillati</taxon>
        <taxon>Actinomycetota</taxon>
        <taxon>Actinomycetes</taxon>
        <taxon>Mycobacteriales</taxon>
        <taxon>Corynebacteriaceae</taxon>
        <taxon>Corynebacterium</taxon>
    </lineage>
</organism>
<dbReference type="Proteomes" id="UP000280707">
    <property type="component" value="Chromosome"/>
</dbReference>
<evidence type="ECO:0000259" key="9">
    <source>
        <dbReference type="Pfam" id="PF12821"/>
    </source>
</evidence>
<feature type="transmembrane region" description="Helical" evidence="7">
    <location>
        <begin position="143"/>
        <end position="161"/>
    </location>
</feature>
<evidence type="ECO:0000256" key="5">
    <source>
        <dbReference type="ARBA" id="ARBA00023136"/>
    </source>
</evidence>
<reference evidence="10 11" key="1">
    <citation type="submission" date="2018-12" db="EMBL/GenBank/DDBJ databases">
        <authorList>
            <consortium name="Pathogen Informatics"/>
        </authorList>
    </citation>
    <scope>NUCLEOTIDE SEQUENCE [LARGE SCALE GENOMIC DNA]</scope>
    <source>
        <strain evidence="10 11">NCTC934</strain>
    </source>
</reference>
<evidence type="ECO:0000256" key="6">
    <source>
        <dbReference type="ARBA" id="ARBA00034125"/>
    </source>
</evidence>
<feature type="transmembrane region" description="Helical" evidence="7">
    <location>
        <begin position="379"/>
        <end position="399"/>
    </location>
</feature>
<feature type="transmembrane region" description="Helical" evidence="7">
    <location>
        <begin position="38"/>
        <end position="57"/>
    </location>
</feature>
<keyword evidence="11" id="KW-1185">Reference proteome</keyword>
<dbReference type="PANTHER" id="PTHR34390:SF2">
    <property type="entry name" value="SUCCINATE TRANSPORTER SUBUNIT YJJP-RELATED"/>
    <property type="match status" value="1"/>
</dbReference>
<feature type="transmembrane region" description="Helical" evidence="7">
    <location>
        <begin position="299"/>
        <end position="318"/>
    </location>
</feature>
<keyword evidence="2" id="KW-1003">Cell membrane</keyword>
<dbReference type="Pfam" id="PF12821">
    <property type="entry name" value="ThrE_2"/>
    <property type="match status" value="1"/>
</dbReference>
<evidence type="ECO:0000259" key="8">
    <source>
        <dbReference type="Pfam" id="PF06738"/>
    </source>
</evidence>
<keyword evidence="5 7" id="KW-0472">Membrane</keyword>
<comment type="similarity">
    <text evidence="6">Belongs to the ThrE exporter (TC 2.A.79) family.</text>
</comment>
<keyword evidence="4 7" id="KW-1133">Transmembrane helix</keyword>
<proteinExistence type="inferred from homology"/>
<dbReference type="Pfam" id="PF06738">
    <property type="entry name" value="ThrE"/>
    <property type="match status" value="1"/>
</dbReference>
<gene>
    <name evidence="10" type="primary">yjjP</name>
    <name evidence="10" type="ORF">NCTC934_00591</name>
</gene>
<feature type="transmembrane region" description="Helical" evidence="7">
    <location>
        <begin position="411"/>
        <end position="431"/>
    </location>
</feature>